<protein>
    <recommendedName>
        <fullName evidence="4">DUF1565 domain-containing protein</fullName>
    </recommendedName>
</protein>
<dbReference type="InterPro" id="IPR012334">
    <property type="entry name" value="Pectin_lyas_fold"/>
</dbReference>
<keyword evidence="1" id="KW-0732">Signal</keyword>
<dbReference type="Gene3D" id="2.160.20.10">
    <property type="entry name" value="Single-stranded right-handed beta-helix, Pectin lyase-like"/>
    <property type="match status" value="1"/>
</dbReference>
<feature type="chain" id="PRO_5043718843" description="DUF1565 domain-containing protein" evidence="1">
    <location>
        <begin position="20"/>
        <end position="346"/>
    </location>
</feature>
<dbReference type="PANTHER" id="PTHR36453:SF1">
    <property type="entry name" value="RIGHT HANDED BETA HELIX DOMAIN-CONTAINING PROTEIN"/>
    <property type="match status" value="1"/>
</dbReference>
<name>A0AAV2S1A7_MEGNR</name>
<feature type="non-terminal residue" evidence="2">
    <location>
        <position position="1"/>
    </location>
</feature>
<dbReference type="PANTHER" id="PTHR36453">
    <property type="entry name" value="SECRETED PROTEIN-RELATED"/>
    <property type="match status" value="1"/>
</dbReference>
<dbReference type="AlphaFoldDB" id="A0AAV2S1A7"/>
<evidence type="ECO:0000313" key="3">
    <source>
        <dbReference type="Proteomes" id="UP001497623"/>
    </source>
</evidence>
<dbReference type="EMBL" id="CAXKWB010037577">
    <property type="protein sequence ID" value="CAL4150236.1"/>
    <property type="molecule type" value="Genomic_DNA"/>
</dbReference>
<keyword evidence="3" id="KW-1185">Reference proteome</keyword>
<comment type="caution">
    <text evidence="2">The sequence shown here is derived from an EMBL/GenBank/DDBJ whole genome shotgun (WGS) entry which is preliminary data.</text>
</comment>
<organism evidence="2 3">
    <name type="scientific">Meganyctiphanes norvegica</name>
    <name type="common">Northern krill</name>
    <name type="synonym">Thysanopoda norvegica</name>
    <dbReference type="NCBI Taxonomy" id="48144"/>
    <lineage>
        <taxon>Eukaryota</taxon>
        <taxon>Metazoa</taxon>
        <taxon>Ecdysozoa</taxon>
        <taxon>Arthropoda</taxon>
        <taxon>Crustacea</taxon>
        <taxon>Multicrustacea</taxon>
        <taxon>Malacostraca</taxon>
        <taxon>Eumalacostraca</taxon>
        <taxon>Eucarida</taxon>
        <taxon>Euphausiacea</taxon>
        <taxon>Euphausiidae</taxon>
        <taxon>Meganyctiphanes</taxon>
    </lineage>
</organism>
<sequence>SFQKTVMGTWMLLVTCAVAVSISAANSYVVDITSGDDGNSGIDTTNAFSTIQRCVNELKLSSPGAECLIRTGRYHEEVDISGLQASGDNPYIIKGYEDEQPIWDGTVPIQSDTWNYDETSGICSTVLDQDIFALLLDDDLMTAARWPNALWSDRSVFYNDNWGHCANSSVYGYLIDDGTAGLANSGINATGTMAILNIGSFMTYVQPVLHHEPSTSNFTYDHTPIGDIHWKSDKLQYYFEAGLDLLDSPEEWFYDKDSKILYFMTPSGSCPEPGSTSLRGRTIDFGLKITNTTGLTIANITFLGSGIHAYSIDYEDSHIDDITLNSVEFKFPSSSHRMLGSTEEPA</sequence>
<gene>
    <name evidence="2" type="ORF">MNOR_LOCUS30554</name>
</gene>
<reference evidence="2 3" key="1">
    <citation type="submission" date="2024-05" db="EMBL/GenBank/DDBJ databases">
        <authorList>
            <person name="Wallberg A."/>
        </authorList>
    </citation>
    <scope>NUCLEOTIDE SEQUENCE [LARGE SCALE GENOMIC DNA]</scope>
</reference>
<feature type="signal peptide" evidence="1">
    <location>
        <begin position="1"/>
        <end position="19"/>
    </location>
</feature>
<proteinExistence type="predicted"/>
<accession>A0AAV2S1A7</accession>
<dbReference type="InterPro" id="IPR011050">
    <property type="entry name" value="Pectin_lyase_fold/virulence"/>
</dbReference>
<evidence type="ECO:0000313" key="2">
    <source>
        <dbReference type="EMBL" id="CAL4150236.1"/>
    </source>
</evidence>
<evidence type="ECO:0000256" key="1">
    <source>
        <dbReference type="SAM" id="SignalP"/>
    </source>
</evidence>
<feature type="non-terminal residue" evidence="2">
    <location>
        <position position="346"/>
    </location>
</feature>
<evidence type="ECO:0008006" key="4">
    <source>
        <dbReference type="Google" id="ProtNLM"/>
    </source>
</evidence>
<dbReference type="SUPFAM" id="SSF51126">
    <property type="entry name" value="Pectin lyase-like"/>
    <property type="match status" value="1"/>
</dbReference>
<dbReference type="Proteomes" id="UP001497623">
    <property type="component" value="Unassembled WGS sequence"/>
</dbReference>